<protein>
    <recommendedName>
        <fullName evidence="4">Lipoprotein</fullName>
    </recommendedName>
</protein>
<evidence type="ECO:0000313" key="3">
    <source>
        <dbReference type="Proteomes" id="UP001275315"/>
    </source>
</evidence>
<dbReference type="Proteomes" id="UP001275315">
    <property type="component" value="Unassembled WGS sequence"/>
</dbReference>
<keyword evidence="1" id="KW-0732">Signal</keyword>
<keyword evidence="3" id="KW-1185">Reference proteome</keyword>
<proteinExistence type="predicted"/>
<evidence type="ECO:0000256" key="1">
    <source>
        <dbReference type="SAM" id="SignalP"/>
    </source>
</evidence>
<name>A0ABU5CSU4_9BACI</name>
<dbReference type="PROSITE" id="PS51257">
    <property type="entry name" value="PROKAR_LIPOPROTEIN"/>
    <property type="match status" value="1"/>
</dbReference>
<dbReference type="RefSeq" id="WP_320380198.1">
    <property type="nucleotide sequence ID" value="NZ_JAWDIQ010000002.1"/>
</dbReference>
<feature type="signal peptide" evidence="1">
    <location>
        <begin position="1"/>
        <end position="21"/>
    </location>
</feature>
<evidence type="ECO:0000313" key="2">
    <source>
        <dbReference type="EMBL" id="MDY0409404.1"/>
    </source>
</evidence>
<sequence>MRKLTFVFMGFLIIFSAGCQALEKKPDTLQADEEKVNNLKKLTIEKKTMSEFKIIQVKDINLITAKK</sequence>
<dbReference type="EMBL" id="JAWDIQ010000002">
    <property type="protein sequence ID" value="MDY0409404.1"/>
    <property type="molecule type" value="Genomic_DNA"/>
</dbReference>
<comment type="caution">
    <text evidence="2">The sequence shown here is derived from an EMBL/GenBank/DDBJ whole genome shotgun (WGS) entry which is preliminary data.</text>
</comment>
<organism evidence="2 3">
    <name type="scientific">Paracerasibacillus soli</name>
    <dbReference type="NCBI Taxonomy" id="480284"/>
    <lineage>
        <taxon>Bacteria</taxon>
        <taxon>Bacillati</taxon>
        <taxon>Bacillota</taxon>
        <taxon>Bacilli</taxon>
        <taxon>Bacillales</taxon>
        <taxon>Bacillaceae</taxon>
        <taxon>Paracerasibacillus</taxon>
    </lineage>
</organism>
<reference evidence="2 3" key="1">
    <citation type="submission" date="2023-10" db="EMBL/GenBank/DDBJ databases">
        <title>Virgibacillus soli CC-YMP-6 genome.</title>
        <authorList>
            <person name="Miliotis G."/>
            <person name="Sengupta P."/>
            <person name="Hameed A."/>
            <person name="Chuvochina M."/>
            <person name="Mcdonagh F."/>
            <person name="Simpson A.C."/>
            <person name="Singh N.K."/>
            <person name="Rekha P.D."/>
            <person name="Raman K."/>
            <person name="Hugenholtz P."/>
            <person name="Venkateswaran K."/>
        </authorList>
    </citation>
    <scope>NUCLEOTIDE SEQUENCE [LARGE SCALE GENOMIC DNA]</scope>
    <source>
        <strain evidence="2 3">CC-YMP-6</strain>
    </source>
</reference>
<evidence type="ECO:0008006" key="4">
    <source>
        <dbReference type="Google" id="ProtNLM"/>
    </source>
</evidence>
<gene>
    <name evidence="2" type="ORF">RWD45_13515</name>
</gene>
<feature type="chain" id="PRO_5046197033" description="Lipoprotein" evidence="1">
    <location>
        <begin position="22"/>
        <end position="67"/>
    </location>
</feature>
<accession>A0ABU5CSU4</accession>